<dbReference type="RefSeq" id="WP_160852692.1">
    <property type="nucleotide sequence ID" value="NZ_WUWG01000001.1"/>
</dbReference>
<evidence type="ECO:0000313" key="3">
    <source>
        <dbReference type="Proteomes" id="UP000436016"/>
    </source>
</evidence>
<keyword evidence="1" id="KW-1133">Transmembrane helix</keyword>
<keyword evidence="3" id="KW-1185">Reference proteome</keyword>
<keyword evidence="1" id="KW-0812">Transmembrane</keyword>
<protein>
    <submittedName>
        <fullName evidence="2">Uncharacterized protein</fullName>
    </submittedName>
</protein>
<sequence length="86" mass="9319">MDDPGGDSGLAERQHRQRRLQDAALLLPLVGAFFLISPVILIFRDSSGGEGVPAVVVYLFSVWLGLIVAAALLSRSFLRQDTHEDG</sequence>
<evidence type="ECO:0000256" key="1">
    <source>
        <dbReference type="SAM" id="Phobius"/>
    </source>
</evidence>
<dbReference type="EMBL" id="WUWG01000001">
    <property type="protein sequence ID" value="MXU64900.1"/>
    <property type="molecule type" value="Genomic_DNA"/>
</dbReference>
<proteinExistence type="predicted"/>
<comment type="caution">
    <text evidence="2">The sequence shown here is derived from an EMBL/GenBank/DDBJ whole genome shotgun (WGS) entry which is preliminary data.</text>
</comment>
<dbReference type="AlphaFoldDB" id="A0A6B0TK67"/>
<feature type="transmembrane region" description="Helical" evidence="1">
    <location>
        <begin position="55"/>
        <end position="73"/>
    </location>
</feature>
<reference evidence="2 3" key="1">
    <citation type="submission" date="2019-12" db="EMBL/GenBank/DDBJ databases">
        <title>Strain KN286 was isolated from seawater, which was collected from Caroline Seamount in the tropical western Pacific.</title>
        <authorList>
            <person name="Wang Q."/>
        </authorList>
    </citation>
    <scope>NUCLEOTIDE SEQUENCE [LARGE SCALE GENOMIC DNA]</scope>
    <source>
        <strain evidence="2 3">KN286</strain>
    </source>
</reference>
<organism evidence="2 3">
    <name type="scientific">Oceanomicrobium pacificus</name>
    <dbReference type="NCBI Taxonomy" id="2692916"/>
    <lineage>
        <taxon>Bacteria</taxon>
        <taxon>Pseudomonadati</taxon>
        <taxon>Pseudomonadota</taxon>
        <taxon>Alphaproteobacteria</taxon>
        <taxon>Rhodobacterales</taxon>
        <taxon>Paracoccaceae</taxon>
        <taxon>Oceanomicrobium</taxon>
    </lineage>
</organism>
<keyword evidence="1" id="KW-0472">Membrane</keyword>
<name>A0A6B0TK67_9RHOB</name>
<dbReference type="Proteomes" id="UP000436016">
    <property type="component" value="Unassembled WGS sequence"/>
</dbReference>
<gene>
    <name evidence="2" type="ORF">GSH16_05545</name>
</gene>
<evidence type="ECO:0000313" key="2">
    <source>
        <dbReference type="EMBL" id="MXU64900.1"/>
    </source>
</evidence>
<accession>A0A6B0TK67</accession>
<feature type="transmembrane region" description="Helical" evidence="1">
    <location>
        <begin position="23"/>
        <end position="43"/>
    </location>
</feature>